<keyword evidence="2" id="KW-1185">Reference proteome</keyword>
<reference evidence="1" key="2">
    <citation type="submission" date="2020-09" db="EMBL/GenBank/DDBJ databases">
        <authorList>
            <person name="Sun Q."/>
            <person name="Zhou Y."/>
        </authorList>
    </citation>
    <scope>NUCLEOTIDE SEQUENCE</scope>
    <source>
        <strain evidence="1">CGMCC 4.7272</strain>
    </source>
</reference>
<reference evidence="1" key="1">
    <citation type="journal article" date="2014" name="Int. J. Syst. Evol. Microbiol.">
        <title>Complete genome sequence of Corynebacterium casei LMG S-19264T (=DSM 44701T), isolated from a smear-ripened cheese.</title>
        <authorList>
            <consortium name="US DOE Joint Genome Institute (JGI-PGF)"/>
            <person name="Walter F."/>
            <person name="Albersmeier A."/>
            <person name="Kalinowski J."/>
            <person name="Ruckert C."/>
        </authorList>
    </citation>
    <scope>NUCLEOTIDE SEQUENCE</scope>
    <source>
        <strain evidence="1">CGMCC 4.7272</strain>
    </source>
</reference>
<proteinExistence type="predicted"/>
<evidence type="ECO:0000313" key="2">
    <source>
        <dbReference type="Proteomes" id="UP000625682"/>
    </source>
</evidence>
<gene>
    <name evidence="1" type="ORF">GCM10012282_42140</name>
</gene>
<protein>
    <submittedName>
        <fullName evidence="1">Uncharacterized protein</fullName>
    </submittedName>
</protein>
<organism evidence="1 2">
    <name type="scientific">Streptomyces lacrimifluminis</name>
    <dbReference type="NCBI Taxonomy" id="1500077"/>
    <lineage>
        <taxon>Bacteria</taxon>
        <taxon>Bacillati</taxon>
        <taxon>Actinomycetota</taxon>
        <taxon>Actinomycetes</taxon>
        <taxon>Kitasatosporales</taxon>
        <taxon>Streptomycetaceae</taxon>
        <taxon>Streptomyces</taxon>
    </lineage>
</organism>
<sequence>MLGAGGVVPQHVGRRRQEGQRRVLAHDVVGVEGEEIVGLATGALDVAGPVVPEVDPRFLVEFTRDAVERCADQVLCAVRGAGVTDDPVVDEVPYGAQAPFDHLRFVLDDHAEAESLLFHGANVTCAGYIPIRARGTRRTGNPSERTD</sequence>
<accession>A0A917L3Z1</accession>
<evidence type="ECO:0000313" key="1">
    <source>
        <dbReference type="EMBL" id="GGJ40929.1"/>
    </source>
</evidence>
<comment type="caution">
    <text evidence="1">The sequence shown here is derived from an EMBL/GenBank/DDBJ whole genome shotgun (WGS) entry which is preliminary data.</text>
</comment>
<dbReference type="AlphaFoldDB" id="A0A917L3Z1"/>
<dbReference type="Proteomes" id="UP000625682">
    <property type="component" value="Unassembled WGS sequence"/>
</dbReference>
<name>A0A917L3Z1_9ACTN</name>
<dbReference type="EMBL" id="BMMU01000013">
    <property type="protein sequence ID" value="GGJ40929.1"/>
    <property type="molecule type" value="Genomic_DNA"/>
</dbReference>